<comment type="caution">
    <text evidence="1">The sequence shown here is derived from an EMBL/GenBank/DDBJ whole genome shotgun (WGS) entry which is preliminary data.</text>
</comment>
<name>A0ACA9UHR9_BIOOC</name>
<reference evidence="1" key="2">
    <citation type="submission" date="2021-10" db="EMBL/GenBank/DDBJ databases">
        <authorList>
            <person name="Piombo E."/>
        </authorList>
    </citation>
    <scope>NUCLEOTIDE SEQUENCE</scope>
</reference>
<accession>A0ACA9UHR9</accession>
<organism evidence="1 2">
    <name type="scientific">Clonostachys rosea f. rosea IK726</name>
    <dbReference type="NCBI Taxonomy" id="1349383"/>
    <lineage>
        <taxon>Eukaryota</taxon>
        <taxon>Fungi</taxon>
        <taxon>Dikarya</taxon>
        <taxon>Ascomycota</taxon>
        <taxon>Pezizomycotina</taxon>
        <taxon>Sordariomycetes</taxon>
        <taxon>Hypocreomycetidae</taxon>
        <taxon>Hypocreales</taxon>
        <taxon>Bionectriaceae</taxon>
        <taxon>Clonostachys</taxon>
    </lineage>
</organism>
<dbReference type="EMBL" id="CADEHS020000515">
    <property type="protein sequence ID" value="CAG9952915.1"/>
    <property type="molecule type" value="Genomic_DNA"/>
</dbReference>
<proteinExistence type="predicted"/>
<evidence type="ECO:0000313" key="2">
    <source>
        <dbReference type="Proteomes" id="UP000836387"/>
    </source>
</evidence>
<dbReference type="Proteomes" id="UP000836387">
    <property type="component" value="Unassembled WGS sequence"/>
</dbReference>
<keyword evidence="2" id="KW-1185">Reference proteome</keyword>
<reference evidence="1" key="1">
    <citation type="submission" date="2020-04" db="EMBL/GenBank/DDBJ databases">
        <authorList>
            <person name="Broberg M."/>
        </authorList>
    </citation>
    <scope>NUCLEOTIDE SEQUENCE</scope>
</reference>
<gene>
    <name evidence="1" type="ORF">CRV2_00020960</name>
</gene>
<sequence>MSVMLMVLSIQGLFTPFIAVNKAMVAACEFFSVVDTPPQKSGRLKEPDVSATDDIFFRAVDFAYPGRAHVKVLDDLDLRIEAGKVTALVGPSGSGKSTVIGLIERWYDLHGDSPVTTATKEEDQAANERELRTGRSNSIQESTLQPLFNCGVEWKFLDMIFSILTSSGGGARLALYSKSHFFSMTQFTTTLLTDGYHTMVGDSGTKLSGGQRQRISIARAIVKKPKILVLDEATSSIDVRGERIVQAALERASIGRTTITIAHRLSTIQKADRIVVLRKGKVVEEGTHRSLLGIEGGVYSGLVATQNLAMDDEKLDTDYRSSKI</sequence>
<protein>
    <submittedName>
        <fullName evidence="1">Uncharacterized protein</fullName>
    </submittedName>
</protein>
<evidence type="ECO:0000313" key="1">
    <source>
        <dbReference type="EMBL" id="CAG9952915.1"/>
    </source>
</evidence>